<dbReference type="PROSITE" id="PS00622">
    <property type="entry name" value="HTH_LUXR_1"/>
    <property type="match status" value="1"/>
</dbReference>
<dbReference type="PRINTS" id="PR00038">
    <property type="entry name" value="HTHLUXR"/>
</dbReference>
<sequence>MVAQAYGLTARELEVAHLVARGLPTGEIAAELFVSPHTVRDHLKAAFRKTDVSVRGELVARLFA</sequence>
<protein>
    <recommendedName>
        <fullName evidence="4">HTH luxR-type domain-containing protein</fullName>
    </recommendedName>
</protein>
<keyword evidence="6" id="KW-1185">Reference proteome</keyword>
<keyword evidence="3" id="KW-0804">Transcription</keyword>
<dbReference type="Pfam" id="PF00196">
    <property type="entry name" value="GerE"/>
    <property type="match status" value="1"/>
</dbReference>
<dbReference type="CDD" id="cd06170">
    <property type="entry name" value="LuxR_C_like"/>
    <property type="match status" value="1"/>
</dbReference>
<keyword evidence="1" id="KW-0805">Transcription regulation</keyword>
<dbReference type="SMART" id="SM00421">
    <property type="entry name" value="HTH_LUXR"/>
    <property type="match status" value="1"/>
</dbReference>
<dbReference type="InterPro" id="IPR000792">
    <property type="entry name" value="Tscrpt_reg_LuxR_C"/>
</dbReference>
<dbReference type="InterPro" id="IPR036388">
    <property type="entry name" value="WH-like_DNA-bd_sf"/>
</dbReference>
<dbReference type="EMBL" id="BOOW01000028">
    <property type="protein sequence ID" value="GII94072.1"/>
    <property type="molecule type" value="Genomic_DNA"/>
</dbReference>
<dbReference type="GO" id="GO:0003677">
    <property type="term" value="F:DNA binding"/>
    <property type="evidence" value="ECO:0007669"/>
    <property type="project" value="UniProtKB-KW"/>
</dbReference>
<feature type="domain" description="HTH luxR-type" evidence="4">
    <location>
        <begin position="1"/>
        <end position="64"/>
    </location>
</feature>
<dbReference type="AlphaFoldDB" id="A0A919RHW4"/>
<dbReference type="GO" id="GO:0006355">
    <property type="term" value="P:regulation of DNA-templated transcription"/>
    <property type="evidence" value="ECO:0007669"/>
    <property type="project" value="InterPro"/>
</dbReference>
<accession>A0A919RHW4</accession>
<dbReference type="PANTHER" id="PTHR44688:SF16">
    <property type="entry name" value="DNA-BINDING TRANSCRIPTIONAL ACTIVATOR DEVR_DOSR"/>
    <property type="match status" value="1"/>
</dbReference>
<reference evidence="5" key="1">
    <citation type="submission" date="2021-01" db="EMBL/GenBank/DDBJ databases">
        <title>Whole genome shotgun sequence of Sinosporangium siamense NBRC 109515.</title>
        <authorList>
            <person name="Komaki H."/>
            <person name="Tamura T."/>
        </authorList>
    </citation>
    <scope>NUCLEOTIDE SEQUENCE</scope>
    <source>
        <strain evidence="5">NBRC 109515</strain>
    </source>
</reference>
<dbReference type="PROSITE" id="PS50043">
    <property type="entry name" value="HTH_LUXR_2"/>
    <property type="match status" value="1"/>
</dbReference>
<dbReference type="InterPro" id="IPR016032">
    <property type="entry name" value="Sig_transdc_resp-reg_C-effctor"/>
</dbReference>
<evidence type="ECO:0000313" key="6">
    <source>
        <dbReference type="Proteomes" id="UP000606172"/>
    </source>
</evidence>
<evidence type="ECO:0000259" key="4">
    <source>
        <dbReference type="PROSITE" id="PS50043"/>
    </source>
</evidence>
<keyword evidence="2" id="KW-0238">DNA-binding</keyword>
<name>A0A919RHW4_9ACTN</name>
<proteinExistence type="predicted"/>
<evidence type="ECO:0000256" key="1">
    <source>
        <dbReference type="ARBA" id="ARBA00023015"/>
    </source>
</evidence>
<organism evidence="5 6">
    <name type="scientific">Sinosporangium siamense</name>
    <dbReference type="NCBI Taxonomy" id="1367973"/>
    <lineage>
        <taxon>Bacteria</taxon>
        <taxon>Bacillati</taxon>
        <taxon>Actinomycetota</taxon>
        <taxon>Actinomycetes</taxon>
        <taxon>Streptosporangiales</taxon>
        <taxon>Streptosporangiaceae</taxon>
        <taxon>Sinosporangium</taxon>
    </lineage>
</organism>
<dbReference type="SUPFAM" id="SSF46894">
    <property type="entry name" value="C-terminal effector domain of the bipartite response regulators"/>
    <property type="match status" value="1"/>
</dbReference>
<dbReference type="Proteomes" id="UP000606172">
    <property type="component" value="Unassembled WGS sequence"/>
</dbReference>
<dbReference type="Gene3D" id="1.10.10.10">
    <property type="entry name" value="Winged helix-like DNA-binding domain superfamily/Winged helix DNA-binding domain"/>
    <property type="match status" value="1"/>
</dbReference>
<comment type="caution">
    <text evidence="5">The sequence shown here is derived from an EMBL/GenBank/DDBJ whole genome shotgun (WGS) entry which is preliminary data.</text>
</comment>
<dbReference type="PANTHER" id="PTHR44688">
    <property type="entry name" value="DNA-BINDING TRANSCRIPTIONAL ACTIVATOR DEVR_DOSR"/>
    <property type="match status" value="1"/>
</dbReference>
<evidence type="ECO:0000256" key="2">
    <source>
        <dbReference type="ARBA" id="ARBA00023125"/>
    </source>
</evidence>
<gene>
    <name evidence="5" type="ORF">Ssi02_43030</name>
</gene>
<evidence type="ECO:0000313" key="5">
    <source>
        <dbReference type="EMBL" id="GII94072.1"/>
    </source>
</evidence>
<evidence type="ECO:0000256" key="3">
    <source>
        <dbReference type="ARBA" id="ARBA00023163"/>
    </source>
</evidence>